<feature type="region of interest" description="Disordered" evidence="1">
    <location>
        <begin position="22"/>
        <end position="59"/>
    </location>
</feature>
<feature type="region of interest" description="Disordered" evidence="1">
    <location>
        <begin position="168"/>
        <end position="204"/>
    </location>
</feature>
<proteinExistence type="predicted"/>
<protein>
    <submittedName>
        <fullName evidence="2">Zasp-like motif domain-containing protein</fullName>
    </submittedName>
</protein>
<feature type="region of interest" description="Disordered" evidence="1">
    <location>
        <begin position="232"/>
        <end position="251"/>
    </location>
</feature>
<sequence>LKESNFQDISEEANYVFQDALESPRSYSSDSSKQPKSILKQPSVPLFSSSVHSEGDDTLERRVERVHINENENSEEWILKNRNQNQPKNFSRPTGLGTHFTSESQKYYHEIPKNMKQHSETPTHLPQASFNGPFFTLEEVQTRHKRYNSYLSIINWAEISDEYHMISENQRLEDNPPTTQNIRQISSEKESKNHQQKHSNRSKSVSIIEMNAEESEKNNEIKENILHWSTQTLKGQRERARSVPPSLKTRNIMDPDQIDEYRRQKKLELEAMRRREEETMFWRQKQARFLKMQEQLFYEQFHADKKEISANFNDSHEELRLIDINAQRRQQQQYAQESIEPQFIRVYETRPIMAVSEVSGSGRLVSTPNQVTWKRMYIVDSPKPVAKNEIITSEQLLEKERFDIDLLKRREAFIEKPKIEPTIFRTGKRWKPPPEQPFIWPNMRILANSEKVIESSSNYSTDSAPARTVEGAEFRWQPFVYDPEYKREHKNFIVEDSPPSTPRGFGPGSLDEPAKRQIKHLIQPLPDGSHRPKPAFGGPRATPSGGFHPHAPNAVKVLRKKLSHSTSSLETGDVDADKEVEIIHQRRFHRLGDQSPIITTSGSDIAEWEKIYDLPPHSSTITPRDTPQNVNVRGKLAAFEHALRQSTPFMQHRINVSEPHRRPTSSMRTLNIESNLHSPKNAQFARNDQHRRYERQASSSNGFLLRRMDQREKVRPMISANNYQQEQSRRKALPQDYTNNNNTAQQHNIIQSAPSVHHRQLGPRVFPARRLKRIPLEFSNNRRDHSIIVTEAQPSRIIRTNHQR</sequence>
<feature type="compositionally biased region" description="Polar residues" evidence="1">
    <location>
        <begin position="176"/>
        <end position="185"/>
    </location>
</feature>
<feature type="compositionally biased region" description="Low complexity" evidence="1">
    <location>
        <begin position="23"/>
        <end position="37"/>
    </location>
</feature>
<accession>A0A0N5CNY7</accession>
<dbReference type="AlphaFoldDB" id="A0A0N5CNY7"/>
<feature type="region of interest" description="Disordered" evidence="1">
    <location>
        <begin position="77"/>
        <end position="100"/>
    </location>
</feature>
<feature type="compositionally biased region" description="Polar residues" evidence="1">
    <location>
        <begin position="81"/>
        <end position="92"/>
    </location>
</feature>
<reference evidence="2" key="1">
    <citation type="submission" date="2016-04" db="UniProtKB">
        <authorList>
            <consortium name="WormBaseParasite"/>
        </authorList>
    </citation>
    <scope>IDENTIFICATION</scope>
</reference>
<evidence type="ECO:0000313" key="2">
    <source>
        <dbReference type="WBParaSite" id="TCLT_0000191601-mRNA-1"/>
    </source>
</evidence>
<organism evidence="2">
    <name type="scientific">Thelazia callipaeda</name>
    <name type="common">Oriental eyeworm</name>
    <name type="synonym">Parasitic nematode</name>
    <dbReference type="NCBI Taxonomy" id="103827"/>
    <lineage>
        <taxon>Eukaryota</taxon>
        <taxon>Metazoa</taxon>
        <taxon>Ecdysozoa</taxon>
        <taxon>Nematoda</taxon>
        <taxon>Chromadorea</taxon>
        <taxon>Rhabditida</taxon>
        <taxon>Spirurina</taxon>
        <taxon>Spiruromorpha</taxon>
        <taxon>Thelazioidea</taxon>
        <taxon>Thelaziidae</taxon>
        <taxon>Thelazia</taxon>
    </lineage>
</organism>
<dbReference type="WBParaSite" id="TCLT_0000191601-mRNA-1">
    <property type="protein sequence ID" value="TCLT_0000191601-mRNA-1"/>
    <property type="gene ID" value="TCLT_0000191601"/>
</dbReference>
<evidence type="ECO:0000256" key="1">
    <source>
        <dbReference type="SAM" id="MobiDB-lite"/>
    </source>
</evidence>
<name>A0A0N5CNY7_THECL</name>